<dbReference type="EMBL" id="LR778114">
    <property type="protein sequence ID" value="CAB1128057.1"/>
    <property type="molecule type" value="Genomic_DNA"/>
</dbReference>
<dbReference type="Proteomes" id="UP000503399">
    <property type="component" value="Chromosome"/>
</dbReference>
<dbReference type="PANTHER" id="PTHR30087">
    <property type="entry name" value="INNER MEMBRANE PROTEIN"/>
    <property type="match status" value="1"/>
</dbReference>
<feature type="region of interest" description="Disordered" evidence="1">
    <location>
        <begin position="149"/>
        <end position="168"/>
    </location>
</feature>
<dbReference type="Pfam" id="PF04463">
    <property type="entry name" value="2-thiour_desulf"/>
    <property type="match status" value="1"/>
</dbReference>
<accession>A0A6F8ZE63</accession>
<organism evidence="2 3">
    <name type="scientific">Candidatus Hydrogenisulfobacillus filiaventi</name>
    <dbReference type="NCBI Taxonomy" id="2707344"/>
    <lineage>
        <taxon>Bacteria</taxon>
        <taxon>Bacillati</taxon>
        <taxon>Bacillota</taxon>
        <taxon>Clostridia</taxon>
        <taxon>Eubacteriales</taxon>
        <taxon>Clostridiales Family XVII. Incertae Sedis</taxon>
        <taxon>Candidatus Hydrogenisulfobacillus</taxon>
    </lineage>
</organism>
<dbReference type="KEGG" id="hfv:R50_0551"/>
<gene>
    <name evidence="2" type="ORF">R50_0551</name>
</gene>
<proteinExistence type="predicted"/>
<sequence length="168" mass="17177">MADGGGQPRYLVSACLAGMRVRYDGRDSAAVAWLTAVSRGQAIPLCPEVLGGLDIPREPAEIVGGTGEDVLEGRARVQTQSGRDVTGAFLEGAFRVLGAARALGVTAAVLKSRSPSCGCTAIYDGSFSGRLRPGAGVLAALLQREGIVVQEGEADPPSATASEPRPEA</sequence>
<reference evidence="2 3" key="1">
    <citation type="submission" date="2020-02" db="EMBL/GenBank/DDBJ databases">
        <authorList>
            <person name="Hogendoorn C."/>
        </authorList>
    </citation>
    <scope>NUCLEOTIDE SEQUENCE [LARGE SCALE GENOMIC DNA]</scope>
    <source>
        <strain evidence="2">R501</strain>
    </source>
</reference>
<protein>
    <submittedName>
        <fullName evidence="2">Uncharacterized protein</fullName>
    </submittedName>
</protein>
<name>A0A6F8ZE63_9FIRM</name>
<evidence type="ECO:0000313" key="2">
    <source>
        <dbReference type="EMBL" id="CAB1128057.1"/>
    </source>
</evidence>
<keyword evidence="3" id="KW-1185">Reference proteome</keyword>
<evidence type="ECO:0000256" key="1">
    <source>
        <dbReference type="SAM" id="MobiDB-lite"/>
    </source>
</evidence>
<dbReference type="AlphaFoldDB" id="A0A6F8ZE63"/>
<evidence type="ECO:0000313" key="3">
    <source>
        <dbReference type="Proteomes" id="UP000503399"/>
    </source>
</evidence>
<dbReference type="PANTHER" id="PTHR30087:SF1">
    <property type="entry name" value="HYPOTHETICAL CYTOSOLIC PROTEIN"/>
    <property type="match status" value="1"/>
</dbReference>
<dbReference type="InterPro" id="IPR007553">
    <property type="entry name" value="2-thiour_desulf"/>
</dbReference>